<keyword evidence="8" id="KW-1185">Reference proteome</keyword>
<gene>
    <name evidence="7" type="ORF">PGH07_00845</name>
</gene>
<dbReference type="PROSITE" id="PS51007">
    <property type="entry name" value="CYTC"/>
    <property type="match status" value="1"/>
</dbReference>
<evidence type="ECO:0000256" key="4">
    <source>
        <dbReference type="PROSITE-ProRule" id="PRU00433"/>
    </source>
</evidence>
<name>A0ABT7QVG7_9BACT</name>
<keyword evidence="1 4" id="KW-0349">Heme</keyword>
<evidence type="ECO:0000256" key="2">
    <source>
        <dbReference type="ARBA" id="ARBA00022723"/>
    </source>
</evidence>
<dbReference type="RefSeq" id="WP_289411997.1">
    <property type="nucleotide sequence ID" value="NZ_JAQIBD010000001.1"/>
</dbReference>
<evidence type="ECO:0000313" key="7">
    <source>
        <dbReference type="EMBL" id="MDM5270721.1"/>
    </source>
</evidence>
<dbReference type="EMBL" id="JAQIBD010000001">
    <property type="protein sequence ID" value="MDM5270721.1"/>
    <property type="molecule type" value="Genomic_DNA"/>
</dbReference>
<accession>A0ABT7QVG7</accession>
<dbReference type="SUPFAM" id="SSF46626">
    <property type="entry name" value="Cytochrome c"/>
    <property type="match status" value="1"/>
</dbReference>
<evidence type="ECO:0000313" key="8">
    <source>
        <dbReference type="Proteomes" id="UP001169069"/>
    </source>
</evidence>
<evidence type="ECO:0000256" key="5">
    <source>
        <dbReference type="SAM" id="MobiDB-lite"/>
    </source>
</evidence>
<evidence type="ECO:0000256" key="3">
    <source>
        <dbReference type="ARBA" id="ARBA00023004"/>
    </source>
</evidence>
<reference evidence="7" key="1">
    <citation type="submission" date="2023-01" db="EMBL/GenBank/DDBJ databases">
        <title>Sulfurovum sp. zt1-1 genome assembly.</title>
        <authorList>
            <person name="Wang J."/>
        </authorList>
    </citation>
    <scope>NUCLEOTIDE SEQUENCE</scope>
    <source>
        <strain evidence="7">Zt1-1</strain>
    </source>
</reference>
<protein>
    <recommendedName>
        <fullName evidence="6">Cytochrome c domain-containing protein</fullName>
    </recommendedName>
</protein>
<dbReference type="Proteomes" id="UP001169069">
    <property type="component" value="Unassembled WGS sequence"/>
</dbReference>
<dbReference type="InterPro" id="IPR009056">
    <property type="entry name" value="Cyt_c-like_dom"/>
</dbReference>
<evidence type="ECO:0000256" key="1">
    <source>
        <dbReference type="ARBA" id="ARBA00022617"/>
    </source>
</evidence>
<keyword evidence="2 4" id="KW-0479">Metal-binding</keyword>
<dbReference type="Gene3D" id="1.10.760.10">
    <property type="entry name" value="Cytochrome c-like domain"/>
    <property type="match status" value="1"/>
</dbReference>
<proteinExistence type="predicted"/>
<sequence length="172" mass="19531">MQFKRNRIMNLMIVLMGTQIGLNSIVAQPLDTQLVEQGKYLVKIGGCNDCHTPDYLLSGGKTPQKLWLTGSSFGWKGPWGTTYPPNLRLLVQGLTEKQWIERAKNLKTRPPMPWYVLNEMKEEDLRAIYHFIQDMGPGGEPAPQYLPPDIEPTTPYALFPSPPSKKEDNMTK</sequence>
<feature type="region of interest" description="Disordered" evidence="5">
    <location>
        <begin position="139"/>
        <end position="172"/>
    </location>
</feature>
<feature type="domain" description="Cytochrome c" evidence="6">
    <location>
        <begin position="33"/>
        <end position="136"/>
    </location>
</feature>
<evidence type="ECO:0000259" key="6">
    <source>
        <dbReference type="PROSITE" id="PS51007"/>
    </source>
</evidence>
<keyword evidence="3 4" id="KW-0408">Iron</keyword>
<comment type="caution">
    <text evidence="7">The sequence shown here is derived from an EMBL/GenBank/DDBJ whole genome shotgun (WGS) entry which is preliminary data.</text>
</comment>
<dbReference type="InterPro" id="IPR036909">
    <property type="entry name" value="Cyt_c-like_dom_sf"/>
</dbReference>
<organism evidence="7 8">
    <name type="scientific">Sulfurovum zhangzhouensis</name>
    <dbReference type="NCBI Taxonomy" id="3019067"/>
    <lineage>
        <taxon>Bacteria</taxon>
        <taxon>Pseudomonadati</taxon>
        <taxon>Campylobacterota</taxon>
        <taxon>Epsilonproteobacteria</taxon>
        <taxon>Campylobacterales</taxon>
        <taxon>Sulfurovaceae</taxon>
        <taxon>Sulfurovum</taxon>
    </lineage>
</organism>